<evidence type="ECO:0000313" key="4">
    <source>
        <dbReference type="EMBL" id="GAA0520236.1"/>
    </source>
</evidence>
<feature type="domain" description="PpiC" evidence="3">
    <location>
        <begin position="211"/>
        <end position="300"/>
    </location>
</feature>
<dbReference type="InterPro" id="IPR023058">
    <property type="entry name" value="PPIase_PpiC_CS"/>
</dbReference>
<dbReference type="SUPFAM" id="SSF54534">
    <property type="entry name" value="FKBP-like"/>
    <property type="match status" value="1"/>
</dbReference>
<name>A0ABP3MKT5_9DEIO</name>
<dbReference type="EMBL" id="BAAADB010000030">
    <property type="protein sequence ID" value="GAA0520236.1"/>
    <property type="molecule type" value="Genomic_DNA"/>
</dbReference>
<keyword evidence="1" id="KW-0697">Rotamase</keyword>
<dbReference type="InterPro" id="IPR027304">
    <property type="entry name" value="Trigger_fact/SurA_dom_sf"/>
</dbReference>
<evidence type="ECO:0000313" key="5">
    <source>
        <dbReference type="Proteomes" id="UP001500191"/>
    </source>
</evidence>
<dbReference type="InterPro" id="IPR050245">
    <property type="entry name" value="PrsA_foldase"/>
</dbReference>
<dbReference type="PANTHER" id="PTHR47245">
    <property type="entry name" value="PEPTIDYLPROLYL ISOMERASE"/>
    <property type="match status" value="1"/>
</dbReference>
<sequence>MDSAARDARVQDVKQLLLTAALLSGVAFQMAGAQTAPATPAPTAPTPTAPAPTVPAAAQDPSTPVGRVGRETLTLGEFDRAFRLAAARVVNAQGVPFEESYLSEFVAARPGFLKQFLRDRAVYQLARAGNKADAAALDQQLADARSDFESDGEFRNALNATGYADAADLRRELERQSVVGAYLQGIQKRFTFGDALVAGYYNLHRADFMQDAQACVKHILVPTQAEAQALTKELAGGADFAKLAGQKSQDPGSAAQGGDLGCFGPGEMVETFDRASFSGPVGKVQTVQSQFGWHVLTVTKRTEAGTLPLADAAPLIRDQLSKDAAQKYLDAQIARLNTESFPAVVTVAPAAPADK</sequence>
<keyword evidence="1 4" id="KW-0413">Isomerase</keyword>
<organism evidence="4 5">
    <name type="scientific">Deinococcus depolymerans</name>
    <dbReference type="NCBI Taxonomy" id="392408"/>
    <lineage>
        <taxon>Bacteria</taxon>
        <taxon>Thermotogati</taxon>
        <taxon>Deinococcota</taxon>
        <taxon>Deinococci</taxon>
        <taxon>Deinococcales</taxon>
        <taxon>Deinococcaceae</taxon>
        <taxon>Deinococcus</taxon>
    </lineage>
</organism>
<evidence type="ECO:0000256" key="2">
    <source>
        <dbReference type="SAM" id="MobiDB-lite"/>
    </source>
</evidence>
<evidence type="ECO:0000259" key="3">
    <source>
        <dbReference type="PROSITE" id="PS50198"/>
    </source>
</evidence>
<proteinExistence type="predicted"/>
<dbReference type="Proteomes" id="UP001500191">
    <property type="component" value="Unassembled WGS sequence"/>
</dbReference>
<protein>
    <submittedName>
        <fullName evidence="4">Peptidylprolyl isomerase</fullName>
    </submittedName>
</protein>
<keyword evidence="5" id="KW-1185">Reference proteome</keyword>
<dbReference type="GO" id="GO:0016853">
    <property type="term" value="F:isomerase activity"/>
    <property type="evidence" value="ECO:0007669"/>
    <property type="project" value="UniProtKB-KW"/>
</dbReference>
<reference evidence="5" key="1">
    <citation type="journal article" date="2019" name="Int. J. Syst. Evol. Microbiol.">
        <title>The Global Catalogue of Microorganisms (GCM) 10K type strain sequencing project: providing services to taxonomists for standard genome sequencing and annotation.</title>
        <authorList>
            <consortium name="The Broad Institute Genomics Platform"/>
            <consortium name="The Broad Institute Genome Sequencing Center for Infectious Disease"/>
            <person name="Wu L."/>
            <person name="Ma J."/>
        </authorList>
    </citation>
    <scope>NUCLEOTIDE SEQUENCE [LARGE SCALE GENOMIC DNA]</scope>
    <source>
        <strain evidence="5">JCM 14368</strain>
    </source>
</reference>
<feature type="region of interest" description="Disordered" evidence="2">
    <location>
        <begin position="36"/>
        <end position="66"/>
    </location>
</feature>
<dbReference type="InterPro" id="IPR000297">
    <property type="entry name" value="PPIase_PpiC"/>
</dbReference>
<evidence type="ECO:0000256" key="1">
    <source>
        <dbReference type="PROSITE-ProRule" id="PRU00278"/>
    </source>
</evidence>
<accession>A0ABP3MKT5</accession>
<dbReference type="PANTHER" id="PTHR47245:SF2">
    <property type="entry name" value="PEPTIDYL-PROLYL CIS-TRANS ISOMERASE HP_0175-RELATED"/>
    <property type="match status" value="1"/>
</dbReference>
<dbReference type="PROSITE" id="PS01096">
    <property type="entry name" value="PPIC_PPIASE_1"/>
    <property type="match status" value="1"/>
</dbReference>
<dbReference type="InterPro" id="IPR046357">
    <property type="entry name" value="PPIase_dom_sf"/>
</dbReference>
<dbReference type="Pfam" id="PF13616">
    <property type="entry name" value="Rotamase_3"/>
    <property type="match status" value="1"/>
</dbReference>
<dbReference type="PROSITE" id="PS50198">
    <property type="entry name" value="PPIC_PPIASE_2"/>
    <property type="match status" value="1"/>
</dbReference>
<dbReference type="SUPFAM" id="SSF109998">
    <property type="entry name" value="Triger factor/SurA peptide-binding domain-like"/>
    <property type="match status" value="1"/>
</dbReference>
<feature type="compositionally biased region" description="Pro residues" evidence="2">
    <location>
        <begin position="39"/>
        <end position="53"/>
    </location>
</feature>
<comment type="caution">
    <text evidence="4">The sequence shown here is derived from an EMBL/GenBank/DDBJ whole genome shotgun (WGS) entry which is preliminary data.</text>
</comment>
<gene>
    <name evidence="4" type="ORF">GCM10008937_29750</name>
</gene>
<dbReference type="Gene3D" id="3.10.50.40">
    <property type="match status" value="1"/>
</dbReference>